<comment type="caution">
    <text evidence="2">The sequence shown here is derived from an EMBL/GenBank/DDBJ whole genome shotgun (WGS) entry which is preliminary data.</text>
</comment>
<dbReference type="EMBL" id="DAAUOA010000084">
    <property type="protein sequence ID" value="HAF2207310.1"/>
    <property type="molecule type" value="Genomic_DNA"/>
</dbReference>
<reference evidence="2" key="2">
    <citation type="submission" date="2020-02" db="EMBL/GenBank/DDBJ databases">
        <authorList>
            <consortium name="NCBI Pathogen Detection Project"/>
        </authorList>
    </citation>
    <scope>NUCLEOTIDE SEQUENCE</scope>
    <source>
        <strain evidence="3">MA.05/00002289</strain>
        <strain evidence="2">MA.CK_01/00000941</strain>
        <strain evidence="1">MA.CK_95/00012903</strain>
    </source>
</reference>
<accession>A0A743TWT5</accession>
<organism evidence="2">
    <name type="scientific">Salmonella enterica</name>
    <name type="common">Salmonella choleraesuis</name>
    <dbReference type="NCBI Taxonomy" id="28901"/>
    <lineage>
        <taxon>Bacteria</taxon>
        <taxon>Pseudomonadati</taxon>
        <taxon>Pseudomonadota</taxon>
        <taxon>Gammaproteobacteria</taxon>
        <taxon>Enterobacterales</taxon>
        <taxon>Enterobacteriaceae</taxon>
        <taxon>Salmonella</taxon>
    </lineage>
</organism>
<name>A0A743TWT5_SALER</name>
<sequence>MKANHILMSRKWIFYSLFLLSPGILAAENLNFNYTQAGELSLDPRLGLQAKACHSKSDPMDIRVHFDNINVGSNFNVTLAIQGAEYPKSYGVFTKAVQSKQSVPDPDFMVPWRVNVKGGASGNYNFNAYHSATTPEWGDSFCFILSKPEYDKYPFTDGFRPYFYGEPEYNQYCGNKPLLYDQYYVWGGNPKTTNMPSWYDKDFPTGRPPADQAWYTAKQRFLAGNIKFFTTYKPGKPAFNRIESAGFNNSTDKEFADSKFTYRFPLGADNNLGVQVDNGDFVLRLNNRNISALTLTVTNANASEVWSWKAANDDAYKNRLYLNHQPTLGMQPSVSDASDPYLTNKFYKENRYYKGTLTPGVYLMPAYTDYIRNIMPLSLPATSDGEINLVNTDSLTFTIGKVANAGGYGSLSFRAYGQPMKFAPLVANGKEVASAMQIRNACY</sequence>
<dbReference type="EMBL" id="DAAUMU010000076">
    <property type="protein sequence ID" value="HAF1420913.1"/>
    <property type="molecule type" value="Genomic_DNA"/>
</dbReference>
<gene>
    <name evidence="2" type="ORF">G8N85_005448</name>
    <name evidence="1" type="ORF">G9B68_005464</name>
    <name evidence="3" type="ORF">G9E70_005553</name>
</gene>
<dbReference type="AlphaFoldDB" id="A0A743TWT5"/>
<proteinExistence type="predicted"/>
<dbReference type="EMBL" id="DAAUPK010000078">
    <property type="protein sequence ID" value="HAF2572503.1"/>
    <property type="molecule type" value="Genomic_DNA"/>
</dbReference>
<evidence type="ECO:0000313" key="1">
    <source>
        <dbReference type="EMBL" id="HAF1420913.1"/>
    </source>
</evidence>
<evidence type="ECO:0000313" key="2">
    <source>
        <dbReference type="EMBL" id="HAF2207310.1"/>
    </source>
</evidence>
<evidence type="ECO:0000313" key="3">
    <source>
        <dbReference type="EMBL" id="HAF2572503.1"/>
    </source>
</evidence>
<reference evidence="2" key="1">
    <citation type="journal article" date="2018" name="Genome Biol.">
        <title>SKESA: strategic k-mer extension for scrupulous assemblies.</title>
        <authorList>
            <person name="Souvorov A."/>
            <person name="Agarwala R."/>
            <person name="Lipman D.J."/>
        </authorList>
    </citation>
    <scope>NUCLEOTIDE SEQUENCE</scope>
    <source>
        <strain evidence="3">MA.05/00002289</strain>
        <strain evidence="2">MA.CK_01/00000941</strain>
        <strain evidence="1">MA.CK_95/00012903</strain>
    </source>
</reference>
<protein>
    <submittedName>
        <fullName evidence="2">Uncharacterized protein</fullName>
    </submittedName>
</protein>